<protein>
    <recommendedName>
        <fullName evidence="1">PAS fold-3 domain-containing protein</fullName>
    </recommendedName>
</protein>
<dbReference type="InterPro" id="IPR013655">
    <property type="entry name" value="PAS_fold_3"/>
</dbReference>
<reference evidence="3" key="1">
    <citation type="journal article" date="2019" name="Int. J. Syst. Evol. Microbiol.">
        <title>The Global Catalogue of Microorganisms (GCM) 10K type strain sequencing project: providing services to taxonomists for standard genome sequencing and annotation.</title>
        <authorList>
            <consortium name="The Broad Institute Genomics Platform"/>
            <consortium name="The Broad Institute Genome Sequencing Center for Infectious Disease"/>
            <person name="Wu L."/>
            <person name="Ma J."/>
        </authorList>
    </citation>
    <scope>NUCLEOTIDE SEQUENCE [LARGE SCALE GENOMIC DNA]</scope>
    <source>
        <strain evidence="3">CGMCC 1.12478</strain>
    </source>
</reference>
<feature type="domain" description="PAS fold-3" evidence="1">
    <location>
        <begin position="34"/>
        <end position="102"/>
    </location>
</feature>
<gene>
    <name evidence="2" type="ORF">GCM10011363_27980</name>
</gene>
<accession>A0ABQ1KWA3</accession>
<dbReference type="Proteomes" id="UP000645462">
    <property type="component" value="Unassembled WGS sequence"/>
</dbReference>
<evidence type="ECO:0000313" key="3">
    <source>
        <dbReference type="Proteomes" id="UP000645462"/>
    </source>
</evidence>
<keyword evidence="3" id="KW-1185">Reference proteome</keyword>
<proteinExistence type="predicted"/>
<dbReference type="RefSeq" id="WP_188482676.1">
    <property type="nucleotide sequence ID" value="NZ_BMFC01000007.1"/>
</dbReference>
<evidence type="ECO:0000259" key="1">
    <source>
        <dbReference type="Pfam" id="PF08447"/>
    </source>
</evidence>
<evidence type="ECO:0000313" key="2">
    <source>
        <dbReference type="EMBL" id="GGC09749.1"/>
    </source>
</evidence>
<name>A0ABQ1KWA3_9RHOB</name>
<dbReference type="SUPFAM" id="SSF55785">
    <property type="entry name" value="PYP-like sensor domain (PAS domain)"/>
    <property type="match status" value="1"/>
</dbReference>
<dbReference type="Gene3D" id="3.30.450.20">
    <property type="entry name" value="PAS domain"/>
    <property type="match status" value="1"/>
</dbReference>
<comment type="caution">
    <text evidence="2">The sequence shown here is derived from an EMBL/GenBank/DDBJ whole genome shotgun (WGS) entry which is preliminary data.</text>
</comment>
<dbReference type="Pfam" id="PF08447">
    <property type="entry name" value="PAS_3"/>
    <property type="match status" value="1"/>
</dbReference>
<sequence>MLDAAQVQEVEVPFGIEEIFFSRTDGRGVIEAGNSVFQRVSGYPWERLINAPHKLIRHPEMPKGVFHLFWERIKAGQPTGAYVCNSSSDGRFYWVFAVIVPQESGYLSVRIKPTSEMLYKVKEVYAELRTAETKGRTPAESAESLVQRLAEHGFPSYDSFQARALATEVQNRERQLGGAGTSRSETLAAAEAADQIEIALNGMQSMFAEALRIALNLRIAASQLGELGRPVSAISDNYALLANDMVDWLNTRALDETIGFGGIARSVSENLFLLNSADLLSEMAEAFAKDESLGEGDASAEQARLNAMAADYGEKAEECQIRTMRQAATVDSHLAEMRKHVTALNSIRMLCRIEGATLRHTGVSLDEIGSQLDGFQDEIGRRLVGITSLGQQVQWTTSHALSHQKRRA</sequence>
<organism evidence="2 3">
    <name type="scientific">Marivita lacus</name>
    <dbReference type="NCBI Taxonomy" id="1323742"/>
    <lineage>
        <taxon>Bacteria</taxon>
        <taxon>Pseudomonadati</taxon>
        <taxon>Pseudomonadota</taxon>
        <taxon>Alphaproteobacteria</taxon>
        <taxon>Rhodobacterales</taxon>
        <taxon>Roseobacteraceae</taxon>
        <taxon>Marivita</taxon>
    </lineage>
</organism>
<dbReference type="InterPro" id="IPR035965">
    <property type="entry name" value="PAS-like_dom_sf"/>
</dbReference>
<dbReference type="EMBL" id="BMFC01000007">
    <property type="protein sequence ID" value="GGC09749.1"/>
    <property type="molecule type" value="Genomic_DNA"/>
</dbReference>